<sequence length="84" mass="9717">MALFKNKVRRDQVPNAVKFFYEISGPGDKKLRTLFSEIRDDRAQKPDDPSLVRSHYVPESHSRILGFETCRQSDQELAHRGSRG</sequence>
<comment type="caution">
    <text evidence="1">The sequence shown here is derived from an EMBL/GenBank/DDBJ whole genome shotgun (WGS) entry which is preliminary data.</text>
</comment>
<evidence type="ECO:0000313" key="2">
    <source>
        <dbReference type="Proteomes" id="UP000688947"/>
    </source>
</evidence>
<protein>
    <submittedName>
        <fullName evidence="1">Uncharacterized protein</fullName>
    </submittedName>
</protein>
<dbReference type="EMBL" id="JAENGZ010001439">
    <property type="protein sequence ID" value="KAG6948076.1"/>
    <property type="molecule type" value="Genomic_DNA"/>
</dbReference>
<dbReference type="OrthoDB" id="122090at2759"/>
<proteinExistence type="predicted"/>
<dbReference type="AlphaFoldDB" id="A0A8T1TU85"/>
<reference evidence="1" key="1">
    <citation type="submission" date="2021-01" db="EMBL/GenBank/DDBJ databases">
        <title>Phytophthora aleatoria, a newly-described species from Pinus radiata is distinct from Phytophthora cactorum isolates based on comparative genomics.</title>
        <authorList>
            <person name="Mcdougal R."/>
            <person name="Panda P."/>
            <person name="Williams N."/>
            <person name="Studholme D.J."/>
        </authorList>
    </citation>
    <scope>NUCLEOTIDE SEQUENCE</scope>
    <source>
        <strain evidence="1">NZFS 3830</strain>
    </source>
</reference>
<organism evidence="1 2">
    <name type="scientific">Phytophthora cactorum</name>
    <dbReference type="NCBI Taxonomy" id="29920"/>
    <lineage>
        <taxon>Eukaryota</taxon>
        <taxon>Sar</taxon>
        <taxon>Stramenopiles</taxon>
        <taxon>Oomycota</taxon>
        <taxon>Peronosporomycetes</taxon>
        <taxon>Peronosporales</taxon>
        <taxon>Peronosporaceae</taxon>
        <taxon>Phytophthora</taxon>
    </lineage>
</organism>
<name>A0A8T1TU85_9STRA</name>
<evidence type="ECO:0000313" key="1">
    <source>
        <dbReference type="EMBL" id="KAG6948076.1"/>
    </source>
</evidence>
<dbReference type="Proteomes" id="UP000688947">
    <property type="component" value="Unassembled WGS sequence"/>
</dbReference>
<accession>A0A8T1TU85</accession>
<gene>
    <name evidence="1" type="ORF">JG687_00015701</name>
</gene>